<proteinExistence type="predicted"/>
<dbReference type="EMBL" id="CCJX01000031">
    <property type="protein sequence ID" value="CDS97527.1"/>
    <property type="molecule type" value="Genomic_DNA"/>
</dbReference>
<dbReference type="Proteomes" id="UP000049077">
    <property type="component" value="Unassembled WGS sequence"/>
</dbReference>
<evidence type="ECO:0000313" key="1">
    <source>
        <dbReference type="EMBL" id="CDS97527.1"/>
    </source>
</evidence>
<comment type="caution">
    <text evidence="1">The sequence shown here is derived from an EMBL/GenBank/DDBJ whole genome shotgun (WGS) entry which is preliminary data.</text>
</comment>
<name>A0ABM9QLT9_9VIBR</name>
<organism evidence="1 2">
    <name type="scientific">Vibrio crassostreae</name>
    <dbReference type="NCBI Taxonomy" id="246167"/>
    <lineage>
        <taxon>Bacteria</taxon>
        <taxon>Pseudomonadati</taxon>
        <taxon>Pseudomonadota</taxon>
        <taxon>Gammaproteobacteria</taxon>
        <taxon>Vibrionales</taxon>
        <taxon>Vibrionaceae</taxon>
        <taxon>Vibrio</taxon>
    </lineage>
</organism>
<sequence length="62" mass="7075">MCLCIDLRMLTSLYITQAKVMMSSLRVLKNENSPQYHLGNDCHNVSLLVCDGTAIIRFKRCL</sequence>
<keyword evidence="2" id="KW-1185">Reference proteome</keyword>
<accession>A0ABM9QLT9</accession>
<gene>
    <name evidence="1" type="ORF">VCR4J5_1260071</name>
</gene>
<protein>
    <submittedName>
        <fullName evidence="1">Uncharacterized protein</fullName>
    </submittedName>
</protein>
<reference evidence="1 2" key="1">
    <citation type="submission" date="2014-06" db="EMBL/GenBank/DDBJ databases">
        <authorList>
            <person name="Le Roux F."/>
        </authorList>
    </citation>
    <scope>NUCLEOTIDE SEQUENCE [LARGE SCALE GENOMIC DNA]</scope>
    <source>
        <strain evidence="1 2">J5-4</strain>
    </source>
</reference>
<evidence type="ECO:0000313" key="2">
    <source>
        <dbReference type="Proteomes" id="UP000049077"/>
    </source>
</evidence>